<keyword evidence="4" id="KW-1185">Reference proteome</keyword>
<feature type="compositionally biased region" description="Basic and acidic residues" evidence="1">
    <location>
        <begin position="624"/>
        <end position="635"/>
    </location>
</feature>
<dbReference type="EMBL" id="NIDE01000008">
    <property type="protein sequence ID" value="OWK40479.1"/>
    <property type="molecule type" value="Genomic_DNA"/>
</dbReference>
<feature type="transmembrane region" description="Helical" evidence="2">
    <location>
        <begin position="235"/>
        <end position="256"/>
    </location>
</feature>
<evidence type="ECO:0000256" key="1">
    <source>
        <dbReference type="SAM" id="MobiDB-lite"/>
    </source>
</evidence>
<gene>
    <name evidence="3" type="ORF">FRUB_05398</name>
</gene>
<dbReference type="AlphaFoldDB" id="A0A225DTH4"/>
<keyword evidence="2" id="KW-1133">Transmembrane helix</keyword>
<feature type="compositionally biased region" description="Basic and acidic residues" evidence="1">
    <location>
        <begin position="1"/>
        <end position="10"/>
    </location>
</feature>
<keyword evidence="2" id="KW-0472">Membrane</keyword>
<evidence type="ECO:0000313" key="4">
    <source>
        <dbReference type="Proteomes" id="UP000214646"/>
    </source>
</evidence>
<feature type="compositionally biased region" description="Polar residues" evidence="1">
    <location>
        <begin position="66"/>
        <end position="76"/>
    </location>
</feature>
<keyword evidence="2" id="KW-0812">Transmembrane</keyword>
<proteinExistence type="predicted"/>
<evidence type="ECO:0000313" key="3">
    <source>
        <dbReference type="EMBL" id="OWK40479.1"/>
    </source>
</evidence>
<dbReference type="Proteomes" id="UP000214646">
    <property type="component" value="Unassembled WGS sequence"/>
</dbReference>
<organism evidence="3 4">
    <name type="scientific">Fimbriiglobus ruber</name>
    <dbReference type="NCBI Taxonomy" id="1908690"/>
    <lineage>
        <taxon>Bacteria</taxon>
        <taxon>Pseudomonadati</taxon>
        <taxon>Planctomycetota</taxon>
        <taxon>Planctomycetia</taxon>
        <taxon>Gemmatales</taxon>
        <taxon>Gemmataceae</taxon>
        <taxon>Fimbriiglobus</taxon>
    </lineage>
</organism>
<evidence type="ECO:0000256" key="2">
    <source>
        <dbReference type="SAM" id="Phobius"/>
    </source>
</evidence>
<sequence length="652" mass="69809">MASGTHDRRSPQTTDSGFLVGGQTRFGAVPVIGFPFRRAIISSDRIIPETGSLRHNRRPFFGPSPCRSNCDSSNHRSVPLDDGRERGFVTAPDEQSQHVGVGPRFGVAGEFPEEGCECAVRGRHQMSSGCPGRLRPPLCSTRPGSNRTDFSRRGLGFSRLAGFAGRMAAVPVQRGRHRGAWHSQQIRFALYEQCVYRLVSLAVHRYESHSRATDGTGSPPRSQCARMTSDAKSNWLSMVPNLGVFAVVLAVLASFVGGTTRPTKSNGKPESAPVAAPQPAAEKTPIANAHIAFLTNHGYISDTNKEANPDILIVSAPDPVATQFGFWFDQVVEAVSRALADDGYTLENKWYPWALGGLPKDEPVGDPKTQPGLLVFRLIPGKAPSRSKAPAERVVVALVGENPVNGASRKVWHEALSLATGYKDPKNVKLVAPFFTGGQQALQDAIASWPHPPAPKFDIVSGAATELVVPSNPDIRLRTTQTPAAITGRLVFDYLANFGEPAHRDSPWPKRPDPKAFAYLVEMNSGFGAAKAHEKHTLGDEAAPPDPTSPASPCRTRDVPPLRPLAADRGRSPGHRCGPDGPRVRPPAGQTRAGLRRLPDHGSAAGNRPDDPGPPASSAVGRGDTTRPTRSDRPIPARGRGRGPDCRNAGSG</sequence>
<feature type="compositionally biased region" description="Basic and acidic residues" evidence="1">
    <location>
        <begin position="555"/>
        <end position="571"/>
    </location>
</feature>
<feature type="region of interest" description="Disordered" evidence="1">
    <location>
        <begin position="532"/>
        <end position="652"/>
    </location>
</feature>
<feature type="region of interest" description="Disordered" evidence="1">
    <location>
        <begin position="1"/>
        <end position="20"/>
    </location>
</feature>
<reference evidence="4" key="1">
    <citation type="submission" date="2017-06" db="EMBL/GenBank/DDBJ databases">
        <title>Genome analysis of Fimbriiglobus ruber SP5, the first member of the order Planctomycetales with confirmed chitinolytic capability.</title>
        <authorList>
            <person name="Ravin N.V."/>
            <person name="Rakitin A.L."/>
            <person name="Ivanova A.A."/>
            <person name="Beletsky A.V."/>
            <person name="Kulichevskaya I.S."/>
            <person name="Mardanov A.V."/>
            <person name="Dedysh S.N."/>
        </authorList>
    </citation>
    <scope>NUCLEOTIDE SEQUENCE [LARGE SCALE GENOMIC DNA]</scope>
    <source>
        <strain evidence="4">SP5</strain>
    </source>
</reference>
<name>A0A225DTH4_9BACT</name>
<protein>
    <submittedName>
        <fullName evidence="3">Uncharacterized protein</fullName>
    </submittedName>
</protein>
<feature type="region of interest" description="Disordered" evidence="1">
    <location>
        <begin position="259"/>
        <end position="278"/>
    </location>
</feature>
<accession>A0A225DTH4</accession>
<feature type="region of interest" description="Disordered" evidence="1">
    <location>
        <begin position="56"/>
        <end position="81"/>
    </location>
</feature>
<comment type="caution">
    <text evidence="3">The sequence shown here is derived from an EMBL/GenBank/DDBJ whole genome shotgun (WGS) entry which is preliminary data.</text>
</comment>